<evidence type="ECO:0000313" key="1">
    <source>
        <dbReference type="EMBL" id="KAK7399027.1"/>
    </source>
</evidence>
<name>A0AAN9SJR6_PSOTE</name>
<dbReference type="EMBL" id="JAYMYS010000003">
    <property type="protein sequence ID" value="KAK7399027.1"/>
    <property type="molecule type" value="Genomic_DNA"/>
</dbReference>
<gene>
    <name evidence="1" type="ORF">VNO78_10202</name>
</gene>
<reference evidence="1 2" key="1">
    <citation type="submission" date="2024-01" db="EMBL/GenBank/DDBJ databases">
        <title>The genomes of 5 underutilized Papilionoideae crops provide insights into root nodulation and disease resistanc.</title>
        <authorList>
            <person name="Jiang F."/>
        </authorList>
    </citation>
    <scope>NUCLEOTIDE SEQUENCE [LARGE SCALE GENOMIC DNA]</scope>
    <source>
        <strain evidence="1">DUOXIRENSHENG_FW03</strain>
        <tissue evidence="1">Leaves</tissue>
    </source>
</reference>
<evidence type="ECO:0000313" key="2">
    <source>
        <dbReference type="Proteomes" id="UP001386955"/>
    </source>
</evidence>
<proteinExistence type="predicted"/>
<sequence>MLYKFGATVSDQSLGLSSHKSQVTKLAALIPTIFDHCIASANTSQVPQISFSPLPDLRFSYYALQNSFTFPSYVSSNSLSLSLFSYSNVKWFN</sequence>
<comment type="caution">
    <text evidence="1">The sequence shown here is derived from an EMBL/GenBank/DDBJ whole genome shotgun (WGS) entry which is preliminary data.</text>
</comment>
<organism evidence="1 2">
    <name type="scientific">Psophocarpus tetragonolobus</name>
    <name type="common">Winged bean</name>
    <name type="synonym">Dolichos tetragonolobus</name>
    <dbReference type="NCBI Taxonomy" id="3891"/>
    <lineage>
        <taxon>Eukaryota</taxon>
        <taxon>Viridiplantae</taxon>
        <taxon>Streptophyta</taxon>
        <taxon>Embryophyta</taxon>
        <taxon>Tracheophyta</taxon>
        <taxon>Spermatophyta</taxon>
        <taxon>Magnoliopsida</taxon>
        <taxon>eudicotyledons</taxon>
        <taxon>Gunneridae</taxon>
        <taxon>Pentapetalae</taxon>
        <taxon>rosids</taxon>
        <taxon>fabids</taxon>
        <taxon>Fabales</taxon>
        <taxon>Fabaceae</taxon>
        <taxon>Papilionoideae</taxon>
        <taxon>50 kb inversion clade</taxon>
        <taxon>NPAAA clade</taxon>
        <taxon>indigoferoid/millettioid clade</taxon>
        <taxon>Phaseoleae</taxon>
        <taxon>Psophocarpus</taxon>
    </lineage>
</organism>
<dbReference type="AlphaFoldDB" id="A0AAN9SJR6"/>
<protein>
    <submittedName>
        <fullName evidence="1">Uncharacterized protein</fullName>
    </submittedName>
</protein>
<accession>A0AAN9SJR6</accession>
<dbReference type="Proteomes" id="UP001386955">
    <property type="component" value="Unassembled WGS sequence"/>
</dbReference>
<keyword evidence="2" id="KW-1185">Reference proteome</keyword>